<comment type="subcellular location">
    <subcellularLocation>
        <location evidence="1">Nucleus</location>
    </subcellularLocation>
</comment>
<feature type="domain" description="G-patch" evidence="5">
    <location>
        <begin position="239"/>
        <end position="286"/>
    </location>
</feature>
<feature type="region of interest" description="Disordered" evidence="4">
    <location>
        <begin position="113"/>
        <end position="142"/>
    </location>
</feature>
<evidence type="ECO:0000259" key="5">
    <source>
        <dbReference type="PROSITE" id="PS50174"/>
    </source>
</evidence>
<dbReference type="Proteomes" id="UP000320762">
    <property type="component" value="Unassembled WGS sequence"/>
</dbReference>
<protein>
    <submittedName>
        <fullName evidence="6">DExH-box splicing factor binding site-domain-containing protein</fullName>
    </submittedName>
</protein>
<dbReference type="InterPro" id="IPR026822">
    <property type="entry name" value="Spp2/MOS2_G-patch"/>
</dbReference>
<feature type="compositionally biased region" description="Acidic residues" evidence="4">
    <location>
        <begin position="63"/>
        <end position="72"/>
    </location>
</feature>
<dbReference type="Pfam" id="PF12656">
    <property type="entry name" value="G-patch_2"/>
    <property type="match status" value="1"/>
</dbReference>
<organism evidence="6 7">
    <name type="scientific">Schizophyllum amplum</name>
    <dbReference type="NCBI Taxonomy" id="97359"/>
    <lineage>
        <taxon>Eukaryota</taxon>
        <taxon>Fungi</taxon>
        <taxon>Dikarya</taxon>
        <taxon>Basidiomycota</taxon>
        <taxon>Agaricomycotina</taxon>
        <taxon>Agaricomycetes</taxon>
        <taxon>Agaricomycetidae</taxon>
        <taxon>Agaricales</taxon>
        <taxon>Schizophyllaceae</taxon>
        <taxon>Schizophyllum</taxon>
    </lineage>
</organism>
<keyword evidence="3" id="KW-0539">Nucleus</keyword>
<dbReference type="GO" id="GO:0005681">
    <property type="term" value="C:spliceosomal complex"/>
    <property type="evidence" value="ECO:0007669"/>
    <property type="project" value="TreeGrafter"/>
</dbReference>
<dbReference type="PANTHER" id="PTHR15818:SF2">
    <property type="entry name" value="G-PATCH DOMAIN AND KOW MOTIFS-CONTAINING PROTEIN"/>
    <property type="match status" value="1"/>
</dbReference>
<reference evidence="6 7" key="1">
    <citation type="journal article" date="2019" name="New Phytol.">
        <title>Comparative genomics reveals unique wood-decay strategies and fruiting body development in the Schizophyllaceae.</title>
        <authorList>
            <person name="Almasi E."/>
            <person name="Sahu N."/>
            <person name="Krizsan K."/>
            <person name="Balint B."/>
            <person name="Kovacs G.M."/>
            <person name="Kiss B."/>
            <person name="Cseklye J."/>
            <person name="Drula E."/>
            <person name="Henrissat B."/>
            <person name="Nagy I."/>
            <person name="Chovatia M."/>
            <person name="Adam C."/>
            <person name="LaButti K."/>
            <person name="Lipzen A."/>
            <person name="Riley R."/>
            <person name="Grigoriev I.V."/>
            <person name="Nagy L.G."/>
        </authorList>
    </citation>
    <scope>NUCLEOTIDE SEQUENCE [LARGE SCALE GENOMIC DNA]</scope>
    <source>
        <strain evidence="6 7">NL-1724</strain>
    </source>
</reference>
<feature type="compositionally biased region" description="Basic and acidic residues" evidence="4">
    <location>
        <begin position="304"/>
        <end position="452"/>
    </location>
</feature>
<comment type="similarity">
    <text evidence="2">Belongs to the SPP2 family.</text>
</comment>
<sequence>MSAPQKVSFTVRRPTPVSRGNSSGPELDGSSGFKAPVLPRHLTNESTSGSPLAQSPRQTYADSSDEEDQDTVELVDEFDKIGGARRRDKVIKPKGPLVIAPTANRDWRELARRRRGQQYVPPGAAATTGADGSAGGLGTRDTINSGPVLIGLQVKQRTVKLESDTVEIKEEEESTAMAVDDETEDQKALRAVLASADGRTEEDGPVIDVIRPSEADALKQDVEELPEEATLADYERVPVAQFGAALLRGMGWKEGMAASRKPGRGMVEPYMPEARPALLGIGAKEQEVYDDGSKKAAYKKRPDKRYVPVLKKEREGSQAKGDSREDRDSRGDRERRRDRSYSPRRSIRDDRRDSRYDDKYREREDTYRDRDDKYRDRDDKYRGRDYGRDDSRRREKDDGRDRTKRVDDGRERADERSYSKRADDGRDGRKRTDDGRTRTDDGRESTRRRRDY</sequence>
<dbReference type="InterPro" id="IPR045166">
    <property type="entry name" value="Spp2-like"/>
</dbReference>
<dbReference type="OrthoDB" id="5577072at2759"/>
<dbReference type="GO" id="GO:0003676">
    <property type="term" value="F:nucleic acid binding"/>
    <property type="evidence" value="ECO:0007669"/>
    <property type="project" value="InterPro"/>
</dbReference>
<dbReference type="InterPro" id="IPR000467">
    <property type="entry name" value="G_patch_dom"/>
</dbReference>
<evidence type="ECO:0000256" key="2">
    <source>
        <dbReference type="ARBA" id="ARBA00008576"/>
    </source>
</evidence>
<dbReference type="EMBL" id="VDMD01000001">
    <property type="protein sequence ID" value="TRM69221.1"/>
    <property type="molecule type" value="Genomic_DNA"/>
</dbReference>
<feature type="compositionally biased region" description="Polar residues" evidence="4">
    <location>
        <begin position="44"/>
        <end position="62"/>
    </location>
</feature>
<evidence type="ECO:0000256" key="4">
    <source>
        <dbReference type="SAM" id="MobiDB-lite"/>
    </source>
</evidence>
<evidence type="ECO:0000313" key="7">
    <source>
        <dbReference type="Proteomes" id="UP000320762"/>
    </source>
</evidence>
<evidence type="ECO:0000256" key="1">
    <source>
        <dbReference type="ARBA" id="ARBA00004123"/>
    </source>
</evidence>
<evidence type="ECO:0000313" key="6">
    <source>
        <dbReference type="EMBL" id="TRM69221.1"/>
    </source>
</evidence>
<dbReference type="PANTHER" id="PTHR15818">
    <property type="entry name" value="G PATCH AND KOW-CONTAINING"/>
    <property type="match status" value="1"/>
</dbReference>
<feature type="region of interest" description="Disordered" evidence="4">
    <location>
        <begin position="1"/>
        <end position="72"/>
    </location>
</feature>
<accession>A0A550CWQ4</accession>
<gene>
    <name evidence="6" type="ORF">BD626DRAFT_8287</name>
</gene>
<feature type="region of interest" description="Disordered" evidence="4">
    <location>
        <begin position="286"/>
        <end position="452"/>
    </location>
</feature>
<dbReference type="AlphaFoldDB" id="A0A550CWQ4"/>
<dbReference type="STRING" id="97359.A0A550CWQ4"/>
<proteinExistence type="inferred from homology"/>
<dbReference type="GO" id="GO:0000398">
    <property type="term" value="P:mRNA splicing, via spliceosome"/>
    <property type="evidence" value="ECO:0007669"/>
    <property type="project" value="InterPro"/>
</dbReference>
<evidence type="ECO:0000256" key="3">
    <source>
        <dbReference type="ARBA" id="ARBA00023242"/>
    </source>
</evidence>
<dbReference type="PROSITE" id="PS50174">
    <property type="entry name" value="G_PATCH"/>
    <property type="match status" value="1"/>
</dbReference>
<keyword evidence="7" id="KW-1185">Reference proteome</keyword>
<comment type="caution">
    <text evidence="6">The sequence shown here is derived from an EMBL/GenBank/DDBJ whole genome shotgun (WGS) entry which is preliminary data.</text>
</comment>
<name>A0A550CWQ4_9AGAR</name>